<keyword evidence="2" id="KW-0436">Ligase</keyword>
<feature type="domain" description="AMP-dependent synthetase/ligase" evidence="3">
    <location>
        <begin position="69"/>
        <end position="408"/>
    </location>
</feature>
<dbReference type="Proteomes" id="UP000193218">
    <property type="component" value="Unassembled WGS sequence"/>
</dbReference>
<dbReference type="CDD" id="cd05911">
    <property type="entry name" value="Firefly_Luc_like"/>
    <property type="match status" value="1"/>
</dbReference>
<dbReference type="InterPro" id="IPR000873">
    <property type="entry name" value="AMP-dep_synth/lig_dom"/>
</dbReference>
<name>A0A1Y1UGR3_9TREE</name>
<evidence type="ECO:0000313" key="6">
    <source>
        <dbReference type="Proteomes" id="UP000193218"/>
    </source>
</evidence>
<evidence type="ECO:0000256" key="2">
    <source>
        <dbReference type="ARBA" id="ARBA00022598"/>
    </source>
</evidence>
<dbReference type="Gene3D" id="3.40.50.12780">
    <property type="entry name" value="N-terminal domain of ligase-like"/>
    <property type="match status" value="1"/>
</dbReference>
<dbReference type="STRING" id="4999.A0A1Y1UGR3"/>
<dbReference type="PANTHER" id="PTHR24096">
    <property type="entry name" value="LONG-CHAIN-FATTY-ACID--COA LIGASE"/>
    <property type="match status" value="1"/>
</dbReference>
<dbReference type="GO" id="GO:0016405">
    <property type="term" value="F:CoA-ligase activity"/>
    <property type="evidence" value="ECO:0007669"/>
    <property type="project" value="TreeGrafter"/>
</dbReference>
<evidence type="ECO:0000259" key="3">
    <source>
        <dbReference type="Pfam" id="PF00501"/>
    </source>
</evidence>
<dbReference type="EMBL" id="NBSH01000006">
    <property type="protein sequence ID" value="ORX37250.1"/>
    <property type="molecule type" value="Genomic_DNA"/>
</dbReference>
<dbReference type="InterPro" id="IPR025110">
    <property type="entry name" value="AMP-bd_C"/>
</dbReference>
<dbReference type="Pfam" id="PF13193">
    <property type="entry name" value="AMP-binding_C"/>
    <property type="match status" value="1"/>
</dbReference>
<evidence type="ECO:0000256" key="1">
    <source>
        <dbReference type="ARBA" id="ARBA00006432"/>
    </source>
</evidence>
<dbReference type="PROSITE" id="PS00455">
    <property type="entry name" value="AMP_BINDING"/>
    <property type="match status" value="1"/>
</dbReference>
<dbReference type="PANTHER" id="PTHR24096:SF149">
    <property type="entry name" value="AMP-BINDING DOMAIN-CONTAINING PROTEIN-RELATED"/>
    <property type="match status" value="1"/>
</dbReference>
<dbReference type="SUPFAM" id="SSF56801">
    <property type="entry name" value="Acetyl-CoA synthetase-like"/>
    <property type="match status" value="1"/>
</dbReference>
<comment type="caution">
    <text evidence="5">The sequence shown here is derived from an EMBL/GenBank/DDBJ whole genome shotgun (WGS) entry which is preliminary data.</text>
</comment>
<dbReference type="Gene3D" id="3.30.300.30">
    <property type="match status" value="1"/>
</dbReference>
<dbReference type="InterPro" id="IPR020845">
    <property type="entry name" value="AMP-binding_CS"/>
</dbReference>
<organism evidence="5 6">
    <name type="scientific">Kockovaella imperatae</name>
    <dbReference type="NCBI Taxonomy" id="4999"/>
    <lineage>
        <taxon>Eukaryota</taxon>
        <taxon>Fungi</taxon>
        <taxon>Dikarya</taxon>
        <taxon>Basidiomycota</taxon>
        <taxon>Agaricomycotina</taxon>
        <taxon>Tremellomycetes</taxon>
        <taxon>Tremellales</taxon>
        <taxon>Cuniculitremaceae</taxon>
        <taxon>Kockovaella</taxon>
    </lineage>
</organism>
<dbReference type="GeneID" id="33559278"/>
<reference evidence="5 6" key="1">
    <citation type="submission" date="2017-03" db="EMBL/GenBank/DDBJ databases">
        <title>Widespread Adenine N6-methylation of Active Genes in Fungi.</title>
        <authorList>
            <consortium name="DOE Joint Genome Institute"/>
            <person name="Mondo S.J."/>
            <person name="Dannebaum R.O."/>
            <person name="Kuo R.C."/>
            <person name="Louie K.B."/>
            <person name="Bewick A.J."/>
            <person name="Labutti K."/>
            <person name="Haridas S."/>
            <person name="Kuo A."/>
            <person name="Salamov A."/>
            <person name="Ahrendt S.R."/>
            <person name="Lau R."/>
            <person name="Bowen B.P."/>
            <person name="Lipzen A."/>
            <person name="Sullivan W."/>
            <person name="Andreopoulos W.B."/>
            <person name="Clum A."/>
            <person name="Lindquist E."/>
            <person name="Daum C."/>
            <person name="Northen T.R."/>
            <person name="Ramamoorthy G."/>
            <person name="Schmitz R.J."/>
            <person name="Gryganskyi A."/>
            <person name="Culley D."/>
            <person name="Magnuson J."/>
            <person name="James T.Y."/>
            <person name="O'Malley M.A."/>
            <person name="Stajich J.E."/>
            <person name="Spatafora J.W."/>
            <person name="Visel A."/>
            <person name="Grigoriev I.V."/>
        </authorList>
    </citation>
    <scope>NUCLEOTIDE SEQUENCE [LARGE SCALE GENOMIC DNA]</scope>
    <source>
        <strain evidence="5 6">NRRL Y-17943</strain>
    </source>
</reference>
<evidence type="ECO:0000259" key="4">
    <source>
        <dbReference type="Pfam" id="PF13193"/>
    </source>
</evidence>
<keyword evidence="6" id="KW-1185">Reference proteome</keyword>
<dbReference type="InterPro" id="IPR045851">
    <property type="entry name" value="AMP-bd_C_sf"/>
</dbReference>
<dbReference type="InterPro" id="IPR042099">
    <property type="entry name" value="ANL_N_sf"/>
</dbReference>
<dbReference type="InParanoid" id="A0A1Y1UGR3"/>
<accession>A0A1Y1UGR3</accession>
<sequence>MTKVYTSELKSPQLPRSSIFHYVFPPKQKGRPHQWYPTPSPKSISFIDGLTGKELLRDDIHIRALWANAGLRIRGVKRGDVGMIFGPNSLFWVEALWAIQAAEAICSPANAAYPPPELAHQIENSGTSFVMVAPDNVPVLEKAIELLSPTAKAQLSTKRIILMCDYKDKPPGTPYSCMQELWGEQARPRQISGGEEKEIAYLCYSSGTTGKAKGVMTSHHNMQCQVQALYSCHEKLFPSKDKILAVLPFSHIYGLTLTIHFPLIYGVPVVVLPKFDPETVFKVIEKYRVTFFFCVPPMLIAMMNSPKMAQYDLSSLRGLMLGAAPCDAKLIEKFENLFPKVKGYGMTETSPVTHLMTLEEGHTHKGSIGKIMPTMQGRLVDPETGKDVAQGERGELWVRGPSVMRGYWKNEEATRGTFAAGGWLRTGDIAVADKEGYFYIVDRLKELIKYKGFQVPPAELEALLLTHSKIADVGVIGVWDAEQSTEMPRAYVVPSGGLANLPKDQHEVFSKAIVDWVADRVSNHKKLRGGVILLAEIPKSPSGKILRKDLRELAKKDVQKGRQAKL</sequence>
<comment type="similarity">
    <text evidence="1">Belongs to the ATP-dependent AMP-binding enzyme family.</text>
</comment>
<gene>
    <name evidence="5" type="ORF">BD324DRAFT_642167</name>
</gene>
<protein>
    <submittedName>
        <fullName evidence="5">AMP binding protein</fullName>
    </submittedName>
</protein>
<proteinExistence type="inferred from homology"/>
<dbReference type="OrthoDB" id="1898221at2759"/>
<dbReference type="RefSeq" id="XP_021871288.1">
    <property type="nucleotide sequence ID" value="XM_022017469.1"/>
</dbReference>
<dbReference type="Pfam" id="PF00501">
    <property type="entry name" value="AMP-binding"/>
    <property type="match status" value="1"/>
</dbReference>
<evidence type="ECO:0000313" key="5">
    <source>
        <dbReference type="EMBL" id="ORX37250.1"/>
    </source>
</evidence>
<feature type="domain" description="AMP-binding enzyme C-terminal" evidence="4">
    <location>
        <begin position="459"/>
        <end position="544"/>
    </location>
</feature>
<dbReference type="AlphaFoldDB" id="A0A1Y1UGR3"/>